<feature type="domain" description="Reverse transcriptase" evidence="10">
    <location>
        <begin position="466"/>
        <end position="564"/>
    </location>
</feature>
<keyword evidence="1" id="KW-0645">Protease</keyword>
<dbReference type="Gene3D" id="3.30.70.270">
    <property type="match status" value="1"/>
</dbReference>
<name>A0A812EUB0_ACAPH</name>
<feature type="coiled-coil region" evidence="8">
    <location>
        <begin position="240"/>
        <end position="267"/>
    </location>
</feature>
<keyword evidence="7" id="KW-0695">RNA-directed DNA polymerase</keyword>
<keyword evidence="3" id="KW-0548">Nucleotidyltransferase</keyword>
<evidence type="ECO:0000256" key="1">
    <source>
        <dbReference type="ARBA" id="ARBA00022670"/>
    </source>
</evidence>
<dbReference type="PANTHER" id="PTHR24559:SF435">
    <property type="entry name" value="RIBONUCLEASE H"/>
    <property type="match status" value="1"/>
</dbReference>
<evidence type="ECO:0000256" key="5">
    <source>
        <dbReference type="ARBA" id="ARBA00022759"/>
    </source>
</evidence>
<dbReference type="Proteomes" id="UP000597762">
    <property type="component" value="Unassembled WGS sequence"/>
</dbReference>
<evidence type="ECO:0000259" key="11">
    <source>
        <dbReference type="Pfam" id="PF23055"/>
    </source>
</evidence>
<keyword evidence="2" id="KW-0808">Transferase</keyword>
<keyword evidence="5" id="KW-0255">Endonuclease</keyword>
<evidence type="ECO:0000256" key="6">
    <source>
        <dbReference type="ARBA" id="ARBA00022801"/>
    </source>
</evidence>
<dbReference type="SUPFAM" id="SSF56672">
    <property type="entry name" value="DNA/RNA polymerases"/>
    <property type="match status" value="1"/>
</dbReference>
<dbReference type="EMBL" id="CAHIKZ030005506">
    <property type="protein sequence ID" value="CAE1327735.1"/>
    <property type="molecule type" value="Genomic_DNA"/>
</dbReference>
<evidence type="ECO:0000259" key="10">
    <source>
        <dbReference type="Pfam" id="PF00078"/>
    </source>
</evidence>
<dbReference type="InterPro" id="IPR043128">
    <property type="entry name" value="Rev_trsase/Diguanyl_cyclase"/>
</dbReference>
<dbReference type="Pfam" id="PF23055">
    <property type="entry name" value="DUF7041"/>
    <property type="match status" value="1"/>
</dbReference>
<dbReference type="Pfam" id="PF00078">
    <property type="entry name" value="RVT_1"/>
    <property type="match status" value="1"/>
</dbReference>
<organism evidence="12 13">
    <name type="scientific">Acanthosepion pharaonis</name>
    <name type="common">Pharaoh cuttlefish</name>
    <name type="synonym">Sepia pharaonis</name>
    <dbReference type="NCBI Taxonomy" id="158019"/>
    <lineage>
        <taxon>Eukaryota</taxon>
        <taxon>Metazoa</taxon>
        <taxon>Spiralia</taxon>
        <taxon>Lophotrochozoa</taxon>
        <taxon>Mollusca</taxon>
        <taxon>Cephalopoda</taxon>
        <taxon>Coleoidea</taxon>
        <taxon>Decapodiformes</taxon>
        <taxon>Sepiida</taxon>
        <taxon>Sepiina</taxon>
        <taxon>Sepiidae</taxon>
        <taxon>Acanthosepion</taxon>
    </lineage>
</organism>
<evidence type="ECO:0000256" key="2">
    <source>
        <dbReference type="ARBA" id="ARBA00022679"/>
    </source>
</evidence>
<dbReference type="PANTHER" id="PTHR24559">
    <property type="entry name" value="TRANSPOSON TY3-I GAG-POL POLYPROTEIN"/>
    <property type="match status" value="1"/>
</dbReference>
<evidence type="ECO:0000256" key="3">
    <source>
        <dbReference type="ARBA" id="ARBA00022695"/>
    </source>
</evidence>
<dbReference type="GO" id="GO:0008233">
    <property type="term" value="F:peptidase activity"/>
    <property type="evidence" value="ECO:0007669"/>
    <property type="project" value="UniProtKB-KW"/>
</dbReference>
<keyword evidence="6" id="KW-0378">Hydrolase</keyword>
<dbReference type="InterPro" id="IPR043502">
    <property type="entry name" value="DNA/RNA_pol_sf"/>
</dbReference>
<evidence type="ECO:0000256" key="9">
    <source>
        <dbReference type="SAM" id="MobiDB-lite"/>
    </source>
</evidence>
<dbReference type="InterPro" id="IPR053134">
    <property type="entry name" value="RNA-dir_DNA_polymerase"/>
</dbReference>
<proteinExistence type="predicted"/>
<keyword evidence="4" id="KW-0540">Nuclease</keyword>
<protein>
    <recommendedName>
        <fullName evidence="14">Reverse transcriptase domain-containing protein</fullName>
    </recommendedName>
</protein>
<keyword evidence="8" id="KW-0175">Coiled coil</keyword>
<evidence type="ECO:0000313" key="13">
    <source>
        <dbReference type="Proteomes" id="UP000597762"/>
    </source>
</evidence>
<evidence type="ECO:0008006" key="14">
    <source>
        <dbReference type="Google" id="ProtNLM"/>
    </source>
</evidence>
<feature type="domain" description="DUF7041" evidence="11">
    <location>
        <begin position="76"/>
        <end position="157"/>
    </location>
</feature>
<evidence type="ECO:0000256" key="4">
    <source>
        <dbReference type="ARBA" id="ARBA00022722"/>
    </source>
</evidence>
<dbReference type="GO" id="GO:0004519">
    <property type="term" value="F:endonuclease activity"/>
    <property type="evidence" value="ECO:0007669"/>
    <property type="project" value="UniProtKB-KW"/>
</dbReference>
<dbReference type="Gene3D" id="3.10.10.10">
    <property type="entry name" value="HIV Type 1 Reverse Transcriptase, subunit A, domain 1"/>
    <property type="match status" value="1"/>
</dbReference>
<sequence>MTPTFDVGTTFGNPDVPTTIDKPDVRRTYYDWTVPTTTFGRLTDPVYREITSRQNTTCLIIMAEQSAQETAVVLTLPTFDMANVNVWFAQNEAIFQAKHIHSQTARYAYIVEKLPPEIAADVLDLLETVPAHNPFDVLKEAIIYRTGKSHERRLHDLFNTIQLGDSRPSQLLRRMKSLLGKNSMSESLFRKLWLDKLPPYTSQILATLPDDLDLSRIAEIADKINDVPSISSVDSPVPTDAAMMDVIEQLKQQLERLSTQVQHLTRPEDKTHTRYGDALILLKTPTHAMLTNSSVTLRAANVTNIKAFGEQSLTLDIGLRRTYQWIFTVADVKFPILGADFLAHYQLIVDLSQRQLSDSTTKLSNRGIVSQLISTELRIAVPRDNPIQDILDKFPSLIQPFTYTEPVKHSTVHRIQTTEQPVYSKPRRLAPDKYKIARAEFQHMLDLGIIRPSSSPYASPLHIVTKAQQGAWRPCGDYRRLNAQTVPDKYPVPNLTDFAVTLQGATVFTKLDLRKVFHQIPVADEDIPKSAITTPFGLFEFLRMPFGLRNTAQSFQRLIDEVTFMYLLPYWNASTFFVRQDSVRKPLTPHYAGPFRVLARTDKYYSLQTNHGRSTFSIDRLKPACIERDRSTNQPTSPSLDSPQLSSPAPTRTASGRTVHWPKKFRTFITY</sequence>
<comment type="caution">
    <text evidence="12">The sequence shown here is derived from an EMBL/GenBank/DDBJ whole genome shotgun (WGS) entry which is preliminary data.</text>
</comment>
<feature type="region of interest" description="Disordered" evidence="9">
    <location>
        <begin position="629"/>
        <end position="657"/>
    </location>
</feature>
<evidence type="ECO:0000313" key="12">
    <source>
        <dbReference type="EMBL" id="CAE1327735.1"/>
    </source>
</evidence>
<evidence type="ECO:0000256" key="7">
    <source>
        <dbReference type="ARBA" id="ARBA00022918"/>
    </source>
</evidence>
<dbReference type="FunFam" id="3.10.10.10:FF:000007">
    <property type="entry name" value="Retrovirus-related Pol polyprotein from transposon 17.6-like Protein"/>
    <property type="match status" value="1"/>
</dbReference>
<keyword evidence="13" id="KW-1185">Reference proteome</keyword>
<dbReference type="CDD" id="cd01647">
    <property type="entry name" value="RT_LTR"/>
    <property type="match status" value="1"/>
</dbReference>
<gene>
    <name evidence="12" type="ORF">SPHA_77170</name>
</gene>
<dbReference type="GO" id="GO:0003964">
    <property type="term" value="F:RNA-directed DNA polymerase activity"/>
    <property type="evidence" value="ECO:0007669"/>
    <property type="project" value="UniProtKB-KW"/>
</dbReference>
<evidence type="ECO:0000256" key="8">
    <source>
        <dbReference type="SAM" id="Coils"/>
    </source>
</evidence>
<dbReference type="AlphaFoldDB" id="A0A812EUB0"/>
<dbReference type="InterPro" id="IPR055469">
    <property type="entry name" value="DUF7041"/>
</dbReference>
<accession>A0A812EUB0</accession>
<feature type="compositionally biased region" description="Low complexity" evidence="9">
    <location>
        <begin position="634"/>
        <end position="650"/>
    </location>
</feature>
<reference evidence="12" key="1">
    <citation type="submission" date="2021-01" db="EMBL/GenBank/DDBJ databases">
        <authorList>
            <person name="Li R."/>
            <person name="Bekaert M."/>
        </authorList>
    </citation>
    <scope>NUCLEOTIDE SEQUENCE</scope>
    <source>
        <strain evidence="12">Farmed</strain>
    </source>
</reference>
<dbReference type="InterPro" id="IPR000477">
    <property type="entry name" value="RT_dom"/>
</dbReference>
<dbReference type="GO" id="GO:0006508">
    <property type="term" value="P:proteolysis"/>
    <property type="evidence" value="ECO:0007669"/>
    <property type="project" value="UniProtKB-KW"/>
</dbReference>
<dbReference type="OrthoDB" id="422540at2759"/>